<proteinExistence type="predicted"/>
<reference evidence="3" key="1">
    <citation type="journal article" date="2011" name="Proc. Natl. Acad. Sci. U.S.A.">
        <title>Obligate biotrophy features unraveled by the genomic analysis of rust fungi.</title>
        <authorList>
            <person name="Duplessis S."/>
            <person name="Cuomo C.A."/>
            <person name="Lin Y.-C."/>
            <person name="Aerts A."/>
            <person name="Tisserant E."/>
            <person name="Veneault-Fourrey C."/>
            <person name="Joly D.L."/>
            <person name="Hacquard S."/>
            <person name="Amselem J."/>
            <person name="Cantarel B.L."/>
            <person name="Chiu R."/>
            <person name="Coutinho P.M."/>
            <person name="Feau N."/>
            <person name="Field M."/>
            <person name="Frey P."/>
            <person name="Gelhaye E."/>
            <person name="Goldberg J."/>
            <person name="Grabherr M.G."/>
            <person name="Kodira C.D."/>
            <person name="Kohler A."/>
            <person name="Kuees U."/>
            <person name="Lindquist E.A."/>
            <person name="Lucas S.M."/>
            <person name="Mago R."/>
            <person name="Mauceli E."/>
            <person name="Morin E."/>
            <person name="Murat C."/>
            <person name="Pangilinan J.L."/>
            <person name="Park R."/>
            <person name="Pearson M."/>
            <person name="Quesneville H."/>
            <person name="Rouhier N."/>
            <person name="Sakthikumar S."/>
            <person name="Salamov A.A."/>
            <person name="Schmutz J."/>
            <person name="Selles B."/>
            <person name="Shapiro H."/>
            <person name="Tanguay P."/>
            <person name="Tuskan G.A."/>
            <person name="Henrissat B."/>
            <person name="Van de Peer Y."/>
            <person name="Rouze P."/>
            <person name="Ellis J.G."/>
            <person name="Dodds P.N."/>
            <person name="Schein J.E."/>
            <person name="Zhong S."/>
            <person name="Hamelin R.C."/>
            <person name="Grigoriev I.V."/>
            <person name="Szabo L.J."/>
            <person name="Martin F."/>
        </authorList>
    </citation>
    <scope>NUCLEOTIDE SEQUENCE [LARGE SCALE GENOMIC DNA]</scope>
    <source>
        <strain evidence="3">98AG31 / pathotype 3-4-7</strain>
    </source>
</reference>
<gene>
    <name evidence="2" type="ORF">MELLADRAFT_108793</name>
</gene>
<dbReference type="AlphaFoldDB" id="F4RU98"/>
<dbReference type="RefSeq" id="XP_007412830.1">
    <property type="nucleotide sequence ID" value="XM_007412768.1"/>
</dbReference>
<evidence type="ECO:0000313" key="3">
    <source>
        <dbReference type="Proteomes" id="UP000001072"/>
    </source>
</evidence>
<name>F4RU98_MELLP</name>
<feature type="compositionally biased region" description="Basic and acidic residues" evidence="1">
    <location>
        <begin position="868"/>
        <end position="884"/>
    </location>
</feature>
<keyword evidence="3" id="KW-1185">Reference proteome</keyword>
<dbReference type="GeneID" id="18923569"/>
<feature type="region of interest" description="Disordered" evidence="1">
    <location>
        <begin position="76"/>
        <end position="97"/>
    </location>
</feature>
<accession>F4RU98</accession>
<evidence type="ECO:0000313" key="2">
    <source>
        <dbReference type="EMBL" id="EGG04037.1"/>
    </source>
</evidence>
<sequence>MKSYQIWISYYLFMIYTLINLSTSHPLSLIKENGLLDIKKMDHQLSCSESHDQINNLSKGDQFHSADLKRENEVVRPSPSGVHISKPNKIDEAPGRMEDIVAPKDDDLMTLKDQLKKDEQTAMEKSNNKELKKTWLRKTLELILLPYKSIKGILKWVGNRIHSLRNHSNEPIKKLVKDPSEEKKMIKKINRCEFDEFKEESNSEKTHLNEVDEIERSELIGSKGEGIIAAMRHRKKYATAQNSMLSKLSRPDDEMKTIIHKENEKKENLLDMDGRFLEFNRKRKQIEENDELIQKQSKSFLDEKIENKSNQLSTSTDQIKLSNLFNQGKGLMKSTFGDDGYIRKYAKKCSNLLERLAGDDEEMFRKYQEEEKGFKKGLNQIQHFDQLHLTIEEPLIDIHDELNQFSLKIKLPMFKELKMNQYDDFLSILAKNYQFRLIEEEEKEHQVTGPEYGSTSKQVLIDVHTKQRSRAEGVLEHPLGIEIDDPFPNEIIRKKLDSHDLSTNLQFHTENKIPKSSSDSLIKSFYPNSLMSMWKRHQKMRALDPLYAFVTLKKDLLMSKYHWFVNKFNKENQSGSPIYKVKNLAGNQISEITDLKMSVEHELAKSSGMSGLEGFEKWPKTSSTQIPQSESVESFSPTIDPIQNLLGKFGEIFKSRVMKTKDMRVDLGLSKLKGNLKSRLTNIFKSKKDWFRGKDVVPKGKRNGYTRERLDQARRTINRVLGYQKDLDGEKDFKSHNEIVPHIIQQEKSNEMRMITAKNEIFDWANALKSQRDKRAREVSNKLILPLFTILKDKTSWLSSEMDVWKLKVLKKVLHPQKLNKEPKLLLTLPSPQVKQPKKRKISKVNYYHETQKKIRVNRVLNSIQSSDEKEKVEKEEQEVKETTGDIISDAEEIENQNEGNTKSWRLSYLLSPIIKDRVEFFEKLKEINQ</sequence>
<dbReference type="OrthoDB" id="10556085at2759"/>
<dbReference type="HOGENOM" id="CLU_314507_0_0_1"/>
<dbReference type="EMBL" id="GL883121">
    <property type="protein sequence ID" value="EGG04037.1"/>
    <property type="molecule type" value="Genomic_DNA"/>
</dbReference>
<feature type="region of interest" description="Disordered" evidence="1">
    <location>
        <begin position="868"/>
        <end position="899"/>
    </location>
</feature>
<dbReference type="InParanoid" id="F4RU98"/>
<feature type="compositionally biased region" description="Basic and acidic residues" evidence="1">
    <location>
        <begin position="88"/>
        <end position="97"/>
    </location>
</feature>
<evidence type="ECO:0000256" key="1">
    <source>
        <dbReference type="SAM" id="MobiDB-lite"/>
    </source>
</evidence>
<dbReference type="VEuPathDB" id="FungiDB:MELLADRAFT_108793"/>
<organism evidence="3">
    <name type="scientific">Melampsora larici-populina (strain 98AG31 / pathotype 3-4-7)</name>
    <name type="common">Poplar leaf rust fungus</name>
    <dbReference type="NCBI Taxonomy" id="747676"/>
    <lineage>
        <taxon>Eukaryota</taxon>
        <taxon>Fungi</taxon>
        <taxon>Dikarya</taxon>
        <taxon>Basidiomycota</taxon>
        <taxon>Pucciniomycotina</taxon>
        <taxon>Pucciniomycetes</taxon>
        <taxon>Pucciniales</taxon>
        <taxon>Melampsoraceae</taxon>
        <taxon>Melampsora</taxon>
    </lineage>
</organism>
<protein>
    <submittedName>
        <fullName evidence="2">Uncharacterized protein</fullName>
    </submittedName>
</protein>
<dbReference type="KEGG" id="mlr:MELLADRAFT_108793"/>
<dbReference type="Proteomes" id="UP000001072">
    <property type="component" value="Unassembled WGS sequence"/>
</dbReference>